<dbReference type="InterPro" id="IPR019681">
    <property type="entry name" value="DUF2530"/>
</dbReference>
<organism evidence="2 3">
    <name type="scientific">Intrasporangium chromatireducens Q5-1</name>
    <dbReference type="NCBI Taxonomy" id="584657"/>
    <lineage>
        <taxon>Bacteria</taxon>
        <taxon>Bacillati</taxon>
        <taxon>Actinomycetota</taxon>
        <taxon>Actinomycetes</taxon>
        <taxon>Micrococcales</taxon>
        <taxon>Intrasporangiaceae</taxon>
        <taxon>Intrasporangium</taxon>
    </lineage>
</organism>
<sequence length="85" mass="8922">MTTDEPATSGATSHAVDLTPVHVPMVRIVQVGMLGWLVALVVVLLVPALHSGDRSWWPWCCVAGFGLGGIGLAYLRRGRGNAADA</sequence>
<keyword evidence="1" id="KW-0472">Membrane</keyword>
<reference evidence="3" key="1">
    <citation type="submission" date="2013-08" db="EMBL/GenBank/DDBJ databases">
        <title>Intrasporangium oryzae NRRL B-24470.</title>
        <authorList>
            <person name="Liu H."/>
            <person name="Wang G."/>
        </authorList>
    </citation>
    <scope>NUCLEOTIDE SEQUENCE [LARGE SCALE GENOMIC DNA]</scope>
    <source>
        <strain evidence="3">Q5-1</strain>
    </source>
</reference>
<evidence type="ECO:0000256" key="1">
    <source>
        <dbReference type="SAM" id="Phobius"/>
    </source>
</evidence>
<protein>
    <recommendedName>
        <fullName evidence="4">DUF2530 domain-containing protein</fullName>
    </recommendedName>
</protein>
<dbReference type="Proteomes" id="UP000019494">
    <property type="component" value="Unassembled WGS sequence"/>
</dbReference>
<accession>W9GI48</accession>
<dbReference type="EMBL" id="AWQS01000088">
    <property type="protein sequence ID" value="EWT05770.1"/>
    <property type="molecule type" value="Genomic_DNA"/>
</dbReference>
<gene>
    <name evidence="2" type="ORF">N864_21880</name>
</gene>
<evidence type="ECO:0000313" key="3">
    <source>
        <dbReference type="Proteomes" id="UP000019494"/>
    </source>
</evidence>
<keyword evidence="1" id="KW-0812">Transmembrane</keyword>
<keyword evidence="1" id="KW-1133">Transmembrane helix</keyword>
<name>W9GI48_9MICO</name>
<dbReference type="AlphaFoldDB" id="W9GI48"/>
<dbReference type="Pfam" id="PF10745">
    <property type="entry name" value="DUF2530"/>
    <property type="match status" value="1"/>
</dbReference>
<feature type="transmembrane region" description="Helical" evidence="1">
    <location>
        <begin position="56"/>
        <end position="75"/>
    </location>
</feature>
<proteinExistence type="predicted"/>
<keyword evidence="3" id="KW-1185">Reference proteome</keyword>
<dbReference type="RefSeq" id="WP_240474301.1">
    <property type="nucleotide sequence ID" value="NZ_AWQS01000088.1"/>
</dbReference>
<comment type="caution">
    <text evidence="2">The sequence shown here is derived from an EMBL/GenBank/DDBJ whole genome shotgun (WGS) entry which is preliminary data.</text>
</comment>
<evidence type="ECO:0000313" key="2">
    <source>
        <dbReference type="EMBL" id="EWT05770.1"/>
    </source>
</evidence>
<evidence type="ECO:0008006" key="4">
    <source>
        <dbReference type="Google" id="ProtNLM"/>
    </source>
</evidence>
<feature type="transmembrane region" description="Helical" evidence="1">
    <location>
        <begin position="31"/>
        <end position="50"/>
    </location>
</feature>